<accession>A0AAP6HEZ4</accession>
<reference evidence="1" key="1">
    <citation type="submission" date="2023-01" db="EMBL/GenBank/DDBJ databases">
        <title>Genome-based studies on antimicrobial resistance profiles of Riemerella anatipestifer in China, 1994 to 2021.</title>
        <authorList>
            <person name="Yang Z."/>
            <person name="Zhu D."/>
        </authorList>
    </citation>
    <scope>NUCLEOTIDE SEQUENCE</scope>
    <source>
        <strain evidence="1">RCAD1218</strain>
    </source>
</reference>
<dbReference type="EMBL" id="JAQZHK010000007">
    <property type="protein sequence ID" value="MDY3513324.1"/>
    <property type="molecule type" value="Genomic_DNA"/>
</dbReference>
<organism evidence="1 2">
    <name type="scientific">Riemerella anatipestifer</name>
    <name type="common">Moraxella anatipestifer</name>
    <dbReference type="NCBI Taxonomy" id="34085"/>
    <lineage>
        <taxon>Bacteria</taxon>
        <taxon>Pseudomonadati</taxon>
        <taxon>Bacteroidota</taxon>
        <taxon>Flavobacteriia</taxon>
        <taxon>Flavobacteriales</taxon>
        <taxon>Weeksellaceae</taxon>
        <taxon>Riemerella</taxon>
    </lineage>
</organism>
<evidence type="ECO:0000313" key="1">
    <source>
        <dbReference type="EMBL" id="MDY3513324.1"/>
    </source>
</evidence>
<protein>
    <submittedName>
        <fullName evidence="1">Uncharacterized protein</fullName>
    </submittedName>
</protein>
<evidence type="ECO:0000313" key="2">
    <source>
        <dbReference type="Proteomes" id="UP001284033"/>
    </source>
</evidence>
<sequence length="59" mass="6363">MGFGEGVFCFRVCAWWLQGSGGAWGLALWLGGCVRDRSGYPTATEGRHRAWAVARSNSG</sequence>
<dbReference type="AlphaFoldDB" id="A0AAP6HEZ4"/>
<gene>
    <name evidence="1" type="ORF">PG303_08865</name>
</gene>
<name>A0AAP6HEZ4_RIEAN</name>
<dbReference type="RefSeq" id="WP_154469418.1">
    <property type="nucleotide sequence ID" value="NZ_CP170447.1"/>
</dbReference>
<proteinExistence type="predicted"/>
<dbReference type="Proteomes" id="UP001284033">
    <property type="component" value="Unassembled WGS sequence"/>
</dbReference>
<comment type="caution">
    <text evidence="1">The sequence shown here is derived from an EMBL/GenBank/DDBJ whole genome shotgun (WGS) entry which is preliminary data.</text>
</comment>